<protein>
    <submittedName>
        <fullName evidence="2">CoA transferase</fullName>
        <ecNumber evidence="2">2.8.3.-</ecNumber>
    </submittedName>
</protein>
<dbReference type="Gene3D" id="3.30.1540.10">
    <property type="entry name" value="formyl-coa transferase, domain 3"/>
    <property type="match status" value="1"/>
</dbReference>
<dbReference type="AlphaFoldDB" id="A0AAU7ULJ1"/>
<gene>
    <name evidence="2" type="ORF">AAFP32_01105</name>
</gene>
<dbReference type="EC" id="2.8.3.-" evidence="2"/>
<dbReference type="InterPro" id="IPR023606">
    <property type="entry name" value="CoA-Trfase_III_dom_1_sf"/>
</dbReference>
<proteinExistence type="predicted"/>
<sequence>MTATKQLLNGVRVADFSRVLAGPYATAMLSDQGAEVYKIEMPGHGDDSRHLGPFTDTGSTYFTSLNRGKLSIEADLKDPSAHVQLLDFIRTCDVVVENFRPGVAAKLGLSYEDVKAIKPDIVYASISGFGQTGTQAKRPAYDTVIQALSGLMSATGFPDGSPTRVGESIADVSAGVFAAFGISSALFHRQTTGEGTHIDIPMLDVMLAMQPTNAAIHAAGSTPNRVGNRHPISAPFDTYAAADGLVVIAVANDKLFGILAETLGKPDLVTDGRFSTDTARSDNDEALRIEIEEFTHGHTVDELCAVFDAAGVPNSPVLDFTEAIEGPITNGRGLSATDERTGHAYLGHPILIDGVRPTSGLPVPRLGEHNAELDTELTTESRRTFAADTGHSPIAAAPSKE</sequence>
<dbReference type="EMBL" id="CP158281">
    <property type="protein sequence ID" value="XBV89359.1"/>
    <property type="molecule type" value="Genomic_DNA"/>
</dbReference>
<keyword evidence="1 2" id="KW-0808">Transferase</keyword>
<dbReference type="Pfam" id="PF02515">
    <property type="entry name" value="CoA_transf_3"/>
    <property type="match status" value="1"/>
</dbReference>
<name>A0AAU7ULJ1_9MICO</name>
<dbReference type="InterPro" id="IPR044855">
    <property type="entry name" value="CoA-Trfase_III_dom3_sf"/>
</dbReference>
<dbReference type="InterPro" id="IPR003673">
    <property type="entry name" value="CoA-Trfase_fam_III"/>
</dbReference>
<dbReference type="SUPFAM" id="SSF89796">
    <property type="entry name" value="CoA-transferase family III (CaiB/BaiF)"/>
    <property type="match status" value="1"/>
</dbReference>
<dbReference type="PANTHER" id="PTHR48207:SF3">
    <property type="entry name" value="SUCCINATE--HYDROXYMETHYLGLUTARATE COA-TRANSFERASE"/>
    <property type="match status" value="1"/>
</dbReference>
<dbReference type="PANTHER" id="PTHR48207">
    <property type="entry name" value="SUCCINATE--HYDROXYMETHYLGLUTARATE COA-TRANSFERASE"/>
    <property type="match status" value="1"/>
</dbReference>
<dbReference type="GO" id="GO:0008410">
    <property type="term" value="F:CoA-transferase activity"/>
    <property type="evidence" value="ECO:0007669"/>
    <property type="project" value="TreeGrafter"/>
</dbReference>
<dbReference type="KEGG" id="bkr:AAFP32_01105"/>
<reference evidence="2" key="1">
    <citation type="submission" date="2024-06" db="EMBL/GenBank/DDBJ databases">
        <title>Brevibacterium koreense sp. nov., isolated from jogae-jeotgal, a Korean fermented seafood.</title>
        <authorList>
            <person name="Whon T.W."/>
            <person name="Nam S."/>
            <person name="Kim Y."/>
        </authorList>
    </citation>
    <scope>NUCLEOTIDE SEQUENCE</scope>
    <source>
        <strain evidence="2">CBA3109</strain>
    </source>
</reference>
<evidence type="ECO:0000256" key="1">
    <source>
        <dbReference type="ARBA" id="ARBA00022679"/>
    </source>
</evidence>
<dbReference type="RefSeq" id="WP_350270259.1">
    <property type="nucleotide sequence ID" value="NZ_CP158281.1"/>
</dbReference>
<accession>A0AAU7ULJ1</accession>
<organism evidence="2">
    <name type="scientific">Brevibacterium koreense</name>
    <dbReference type="NCBI Taxonomy" id="3140787"/>
    <lineage>
        <taxon>Bacteria</taxon>
        <taxon>Bacillati</taxon>
        <taxon>Actinomycetota</taxon>
        <taxon>Actinomycetes</taxon>
        <taxon>Micrococcales</taxon>
        <taxon>Brevibacteriaceae</taxon>
        <taxon>Brevibacterium</taxon>
    </lineage>
</organism>
<dbReference type="InterPro" id="IPR050483">
    <property type="entry name" value="CoA-transferase_III_domain"/>
</dbReference>
<dbReference type="Gene3D" id="3.40.50.10540">
    <property type="entry name" value="Crotonobetainyl-coa:carnitine coa-transferase, domain 1"/>
    <property type="match status" value="1"/>
</dbReference>
<evidence type="ECO:0000313" key="2">
    <source>
        <dbReference type="EMBL" id="XBV89359.1"/>
    </source>
</evidence>